<gene>
    <name evidence="1" type="ORF">Fcan01_20311</name>
</gene>
<dbReference type="AlphaFoldDB" id="A0A226DI20"/>
<evidence type="ECO:0000313" key="1">
    <source>
        <dbReference type="EMBL" id="OXA45192.1"/>
    </source>
</evidence>
<dbReference type="Proteomes" id="UP000198287">
    <property type="component" value="Unassembled WGS sequence"/>
</dbReference>
<organism evidence="1 2">
    <name type="scientific">Folsomia candida</name>
    <name type="common">Springtail</name>
    <dbReference type="NCBI Taxonomy" id="158441"/>
    <lineage>
        <taxon>Eukaryota</taxon>
        <taxon>Metazoa</taxon>
        <taxon>Ecdysozoa</taxon>
        <taxon>Arthropoda</taxon>
        <taxon>Hexapoda</taxon>
        <taxon>Collembola</taxon>
        <taxon>Entomobryomorpha</taxon>
        <taxon>Isotomoidea</taxon>
        <taxon>Isotomidae</taxon>
        <taxon>Proisotominae</taxon>
        <taxon>Folsomia</taxon>
    </lineage>
</organism>
<name>A0A226DI20_FOLCA</name>
<evidence type="ECO:0000313" key="2">
    <source>
        <dbReference type="Proteomes" id="UP000198287"/>
    </source>
</evidence>
<keyword evidence="2" id="KW-1185">Reference proteome</keyword>
<dbReference type="SUPFAM" id="SSF81383">
    <property type="entry name" value="F-box domain"/>
    <property type="match status" value="1"/>
</dbReference>
<sequence>MEVDMQVEDMQVEVTVKALLNREILHKIFHSLDITTLKVVRHVCKVWDAVGATYLGRLGHINFSEPPNCGKHEELAPFDHKLAKNITLEFYGDQSSPKLPTNFFKILPHIDNKLESLEFHGIKAFKPLQEIWSNYAFPRLTNISIVANGPQLDKEPPPLEIARFGRLPTLKMCSVKISPYCRNPLAKGLMTTICQNLANSAPDLEEVYLDENIYLSLTACEKLKILSASSSRDLQYEVSEMEDMLESCQNSLQSFTLGKFTWNEDPRQLNLPLPSLTHLKLHATHIEIIKDLLNVTNLPELTHFSISFINLTSVYKISELLQNHNTEFVLNLPQKCEALTSMMQSFGDWDLTSAQIDFEIESHSFAANELLCDEFGSQLIIAVLEGMGRWTDLTIASLQFTGHLCRHTEFKMLEEMRAALLSCRTIKSVAITGFLMDEETKDNLKAFIREHKFPINEPK</sequence>
<protein>
    <recommendedName>
        <fullName evidence="3">F-box domain-containing protein</fullName>
    </recommendedName>
</protein>
<dbReference type="Gene3D" id="3.80.10.10">
    <property type="entry name" value="Ribonuclease Inhibitor"/>
    <property type="match status" value="1"/>
</dbReference>
<reference evidence="1 2" key="1">
    <citation type="submission" date="2015-12" db="EMBL/GenBank/DDBJ databases">
        <title>The genome of Folsomia candida.</title>
        <authorList>
            <person name="Faddeeva A."/>
            <person name="Derks M.F."/>
            <person name="Anvar Y."/>
            <person name="Smit S."/>
            <person name="Van Straalen N."/>
            <person name="Roelofs D."/>
        </authorList>
    </citation>
    <scope>NUCLEOTIDE SEQUENCE [LARGE SCALE GENOMIC DNA]</scope>
    <source>
        <strain evidence="1 2">VU population</strain>
        <tissue evidence="1">Whole body</tissue>
    </source>
</reference>
<dbReference type="OrthoDB" id="3140657at2759"/>
<dbReference type="InterPro" id="IPR032675">
    <property type="entry name" value="LRR_dom_sf"/>
</dbReference>
<evidence type="ECO:0008006" key="3">
    <source>
        <dbReference type="Google" id="ProtNLM"/>
    </source>
</evidence>
<accession>A0A226DI20</accession>
<proteinExistence type="predicted"/>
<dbReference type="EMBL" id="LNIX01000018">
    <property type="protein sequence ID" value="OXA45192.1"/>
    <property type="molecule type" value="Genomic_DNA"/>
</dbReference>
<comment type="caution">
    <text evidence="1">The sequence shown here is derived from an EMBL/GenBank/DDBJ whole genome shotgun (WGS) entry which is preliminary data.</text>
</comment>
<dbReference type="SUPFAM" id="SSF52047">
    <property type="entry name" value="RNI-like"/>
    <property type="match status" value="1"/>
</dbReference>
<dbReference type="InterPro" id="IPR036047">
    <property type="entry name" value="F-box-like_dom_sf"/>
</dbReference>